<gene>
    <name evidence="1" type="ordered locus">Mvan_2064</name>
</gene>
<dbReference type="Proteomes" id="UP000009159">
    <property type="component" value="Chromosome"/>
</dbReference>
<dbReference type="EMBL" id="CP000511">
    <property type="protein sequence ID" value="ABM12881.1"/>
    <property type="molecule type" value="Genomic_DNA"/>
</dbReference>
<evidence type="ECO:0000313" key="2">
    <source>
        <dbReference type="Proteomes" id="UP000009159"/>
    </source>
</evidence>
<dbReference type="AlphaFoldDB" id="A1T6T1"/>
<name>A1T6T1_MYCVP</name>
<proteinExistence type="predicted"/>
<sequence length="96" mass="10404">MLSTRRTASVSDMLDCCVNHATAALNSNGISPFEESGRRWFSAQNTSPGVWAIALRPTCYDSHPMPSPSRSRCDPYLSLLDGILASPLARASVQFS</sequence>
<reference evidence="1" key="1">
    <citation type="submission" date="2006-12" db="EMBL/GenBank/DDBJ databases">
        <title>Complete sequence of Mycobacterium vanbaalenii PYR-1.</title>
        <authorList>
            <consortium name="US DOE Joint Genome Institute"/>
            <person name="Copeland A."/>
            <person name="Lucas S."/>
            <person name="Lapidus A."/>
            <person name="Barry K."/>
            <person name="Detter J.C."/>
            <person name="Glavina del Rio T."/>
            <person name="Hammon N."/>
            <person name="Israni S."/>
            <person name="Dalin E."/>
            <person name="Tice H."/>
            <person name="Pitluck S."/>
            <person name="Singan V."/>
            <person name="Schmutz J."/>
            <person name="Larimer F."/>
            <person name="Land M."/>
            <person name="Hauser L."/>
            <person name="Kyrpides N."/>
            <person name="Anderson I.J."/>
            <person name="Miller C."/>
            <person name="Richardson P."/>
        </authorList>
    </citation>
    <scope>NUCLEOTIDE SEQUENCE [LARGE SCALE GENOMIC DNA]</scope>
    <source>
        <strain evidence="1">PYR-1</strain>
    </source>
</reference>
<dbReference type="KEGG" id="mva:Mvan_2064"/>
<accession>A1T6T1</accession>
<protein>
    <submittedName>
        <fullName evidence="1">Uncharacterized protein</fullName>
    </submittedName>
</protein>
<dbReference type="STRING" id="350058.Mvan_2064"/>
<organism evidence="1 2">
    <name type="scientific">Mycolicibacterium vanbaalenii (strain DSM 7251 / JCM 13017 / BCRC 16820 / KCTC 9966 / NRRL B-24157 / PYR-1)</name>
    <name type="common">Mycobacterium vanbaalenii</name>
    <dbReference type="NCBI Taxonomy" id="350058"/>
    <lineage>
        <taxon>Bacteria</taxon>
        <taxon>Bacillati</taxon>
        <taxon>Actinomycetota</taxon>
        <taxon>Actinomycetes</taxon>
        <taxon>Mycobacteriales</taxon>
        <taxon>Mycobacteriaceae</taxon>
        <taxon>Mycolicibacterium</taxon>
    </lineage>
</organism>
<dbReference type="HOGENOM" id="CLU_2356773_0_0_11"/>
<evidence type="ECO:0000313" key="1">
    <source>
        <dbReference type="EMBL" id="ABM12881.1"/>
    </source>
</evidence>
<keyword evidence="2" id="KW-1185">Reference proteome</keyword>